<keyword evidence="3" id="KW-0057">Aromatic amino acid biosynthesis</keyword>
<dbReference type="GO" id="GO:0005829">
    <property type="term" value="C:cytosol"/>
    <property type="evidence" value="ECO:0007669"/>
    <property type="project" value="TreeGrafter"/>
</dbReference>
<dbReference type="Gene3D" id="3.40.50.880">
    <property type="match status" value="1"/>
</dbReference>
<feature type="domain" description="Glutamine amidotransferase" evidence="5">
    <location>
        <begin position="18"/>
        <end position="114"/>
    </location>
</feature>
<reference evidence="6" key="1">
    <citation type="submission" date="2013-10" db="EMBL/GenBank/DDBJ databases">
        <title>Genomic analysis of the causative agents of coccidiosis in chickens.</title>
        <authorList>
            <person name="Reid A.J."/>
            <person name="Blake D."/>
            <person name="Billington K."/>
            <person name="Browne H."/>
            <person name="Dunn M."/>
            <person name="Hung S."/>
            <person name="Kawahara F."/>
            <person name="Miranda-Saavedra D."/>
            <person name="Mourier T."/>
            <person name="Nagra H."/>
            <person name="Otto T.D."/>
            <person name="Rawlings N."/>
            <person name="Sanchez A."/>
            <person name="Sanders M."/>
            <person name="Subramaniam C."/>
            <person name="Tay Y."/>
            <person name="Dear P."/>
            <person name="Doerig C."/>
            <person name="Gruber A."/>
            <person name="Parkinson J."/>
            <person name="Shirley M."/>
            <person name="Wan K.L."/>
            <person name="Berriman M."/>
            <person name="Tomley F."/>
            <person name="Pain A."/>
        </authorList>
    </citation>
    <scope>NUCLEOTIDE SEQUENCE [LARGE SCALE GENOMIC DNA]</scope>
    <source>
        <strain evidence="6">Houghton</strain>
    </source>
</reference>
<dbReference type="GO" id="GO:0000162">
    <property type="term" value="P:L-tryptophan biosynthetic process"/>
    <property type="evidence" value="ECO:0007669"/>
    <property type="project" value="UniProtKB-KW"/>
</dbReference>
<dbReference type="Pfam" id="PF00117">
    <property type="entry name" value="GATase"/>
    <property type="match status" value="1"/>
</dbReference>
<dbReference type="InterPro" id="IPR006221">
    <property type="entry name" value="TrpG/PapA_dom"/>
</dbReference>
<dbReference type="Proteomes" id="UP000030754">
    <property type="component" value="Unassembled WGS sequence"/>
</dbReference>
<protein>
    <recommendedName>
        <fullName evidence="2">anthranilate synthase</fullName>
        <ecNumber evidence="2">4.1.3.27</ecNumber>
    </recommendedName>
</protein>
<keyword evidence="4" id="KW-0315">Glutamine amidotransferase</keyword>
<dbReference type="PANTHER" id="PTHR43418">
    <property type="entry name" value="MULTIFUNCTIONAL TRYPTOPHAN BIOSYNTHESIS PROTEIN-RELATED"/>
    <property type="match status" value="1"/>
</dbReference>
<dbReference type="EMBL" id="HG722903">
    <property type="protein sequence ID" value="CDJ64095.1"/>
    <property type="molecule type" value="Genomic_DNA"/>
</dbReference>
<dbReference type="InterPro" id="IPR017926">
    <property type="entry name" value="GATASE"/>
</dbReference>
<evidence type="ECO:0000256" key="4">
    <source>
        <dbReference type="ARBA" id="ARBA00022962"/>
    </source>
</evidence>
<accession>U6MR29</accession>
<evidence type="ECO:0000256" key="2">
    <source>
        <dbReference type="ARBA" id="ARBA00012266"/>
    </source>
</evidence>
<dbReference type="InterPro" id="IPR029062">
    <property type="entry name" value="Class_I_gatase-like"/>
</dbReference>
<dbReference type="RefSeq" id="XP_013432562.1">
    <property type="nucleotide sequence ID" value="XM_013577108.1"/>
</dbReference>
<dbReference type="SUPFAM" id="SSF52317">
    <property type="entry name" value="Class I glutamine amidotransferase-like"/>
    <property type="match status" value="1"/>
</dbReference>
<dbReference type="VEuPathDB" id="ToxoDB:ENH_00060570"/>
<evidence type="ECO:0000256" key="1">
    <source>
        <dbReference type="ARBA" id="ARBA00004873"/>
    </source>
</evidence>
<keyword evidence="3" id="KW-0822">Tryptophan biosynthesis</keyword>
<dbReference type="OrthoDB" id="524799at2759"/>
<dbReference type="CDD" id="cd01743">
    <property type="entry name" value="GATase1_Anthranilate_Synthase"/>
    <property type="match status" value="1"/>
</dbReference>
<evidence type="ECO:0000256" key="3">
    <source>
        <dbReference type="ARBA" id="ARBA00022822"/>
    </source>
</evidence>
<sequence>MKNTESEATASRRAVKTLIIDNYDSFTYNLYQMISVANGTAPAVVYNDAFGGDWAKVCAAFPEIDNIVISPGPGTPENPKDFGLSAAALSCTSLPVLGVCLGHQGLGHLLGARVRVS</sequence>
<evidence type="ECO:0000313" key="6">
    <source>
        <dbReference type="EMBL" id="CDJ64095.1"/>
    </source>
</evidence>
<organism evidence="6 7">
    <name type="scientific">Eimeria necatrix</name>
    <dbReference type="NCBI Taxonomy" id="51315"/>
    <lineage>
        <taxon>Eukaryota</taxon>
        <taxon>Sar</taxon>
        <taxon>Alveolata</taxon>
        <taxon>Apicomplexa</taxon>
        <taxon>Conoidasida</taxon>
        <taxon>Coccidia</taxon>
        <taxon>Eucoccidiorida</taxon>
        <taxon>Eimeriorina</taxon>
        <taxon>Eimeriidae</taxon>
        <taxon>Eimeria</taxon>
    </lineage>
</organism>
<comment type="pathway">
    <text evidence="1">Amino-acid biosynthesis; L-tryptophan biosynthesis; L-tryptophan from chorismate: step 1/5.</text>
</comment>
<gene>
    <name evidence="6" type="ORF">ENH_00060570</name>
</gene>
<proteinExistence type="predicted"/>
<keyword evidence="7" id="KW-1185">Reference proteome</keyword>
<dbReference type="AlphaFoldDB" id="U6MR29"/>
<keyword evidence="3" id="KW-0028">Amino-acid biosynthesis</keyword>
<evidence type="ECO:0000259" key="5">
    <source>
        <dbReference type="Pfam" id="PF00117"/>
    </source>
</evidence>
<evidence type="ECO:0000313" key="7">
    <source>
        <dbReference type="Proteomes" id="UP000030754"/>
    </source>
</evidence>
<dbReference type="PRINTS" id="PR00099">
    <property type="entry name" value="CPSGATASE"/>
</dbReference>
<dbReference type="InterPro" id="IPR050472">
    <property type="entry name" value="Anth_synth/Amidotransfase"/>
</dbReference>
<dbReference type="PANTHER" id="PTHR43418:SF4">
    <property type="entry name" value="MULTIFUNCTIONAL TRYPTOPHAN BIOSYNTHESIS PROTEIN"/>
    <property type="match status" value="1"/>
</dbReference>
<reference evidence="6" key="2">
    <citation type="submission" date="2013-10" db="EMBL/GenBank/DDBJ databases">
        <authorList>
            <person name="Aslett M."/>
        </authorList>
    </citation>
    <scope>NUCLEOTIDE SEQUENCE [LARGE SCALE GENOMIC DNA]</scope>
    <source>
        <strain evidence="6">Houghton</strain>
    </source>
</reference>
<dbReference type="GO" id="GO:0004049">
    <property type="term" value="F:anthranilate synthase activity"/>
    <property type="evidence" value="ECO:0007669"/>
    <property type="project" value="UniProtKB-EC"/>
</dbReference>
<dbReference type="PRINTS" id="PR00097">
    <property type="entry name" value="ANTSNTHASEII"/>
</dbReference>
<name>U6MR29_9EIME</name>
<dbReference type="PROSITE" id="PS51273">
    <property type="entry name" value="GATASE_TYPE_1"/>
    <property type="match status" value="1"/>
</dbReference>
<dbReference type="GeneID" id="25476197"/>
<dbReference type="EC" id="4.1.3.27" evidence="2"/>
<dbReference type="PRINTS" id="PR00096">
    <property type="entry name" value="GATASE"/>
</dbReference>